<evidence type="ECO:0000313" key="1">
    <source>
        <dbReference type="EMBL" id="KAK9880296.1"/>
    </source>
</evidence>
<dbReference type="AlphaFoldDB" id="A0AAW1UHH6"/>
<keyword evidence="2" id="KW-1185">Reference proteome</keyword>
<dbReference type="EMBL" id="JARQZJ010000064">
    <property type="protein sequence ID" value="KAK9880296.1"/>
    <property type="molecule type" value="Genomic_DNA"/>
</dbReference>
<reference evidence="1 2" key="1">
    <citation type="submission" date="2023-03" db="EMBL/GenBank/DDBJ databases">
        <title>Genome insight into feeding habits of ladybird beetles.</title>
        <authorList>
            <person name="Li H.-S."/>
            <person name="Huang Y.-H."/>
            <person name="Pang H."/>
        </authorList>
    </citation>
    <scope>NUCLEOTIDE SEQUENCE [LARGE SCALE GENOMIC DNA]</scope>
    <source>
        <strain evidence="1">SYSU_2023b</strain>
        <tissue evidence="1">Whole body</tissue>
    </source>
</reference>
<gene>
    <name evidence="1" type="ORF">WA026_010171</name>
</gene>
<sequence>MQYEVHEIQLIECLPCRAIFVTKETAHIGSPGTQITEPTTLIVTLTTYAILSFNLVEPYGHLPGLKHQDKGNTSDTKLFKVALQRLTS</sequence>
<accession>A0AAW1UHH6</accession>
<protein>
    <submittedName>
        <fullName evidence="1">Uncharacterized protein</fullName>
    </submittedName>
</protein>
<comment type="caution">
    <text evidence="1">The sequence shown here is derived from an EMBL/GenBank/DDBJ whole genome shotgun (WGS) entry which is preliminary data.</text>
</comment>
<dbReference type="Proteomes" id="UP001431783">
    <property type="component" value="Unassembled WGS sequence"/>
</dbReference>
<proteinExistence type="predicted"/>
<organism evidence="1 2">
    <name type="scientific">Henosepilachna vigintioctopunctata</name>
    <dbReference type="NCBI Taxonomy" id="420089"/>
    <lineage>
        <taxon>Eukaryota</taxon>
        <taxon>Metazoa</taxon>
        <taxon>Ecdysozoa</taxon>
        <taxon>Arthropoda</taxon>
        <taxon>Hexapoda</taxon>
        <taxon>Insecta</taxon>
        <taxon>Pterygota</taxon>
        <taxon>Neoptera</taxon>
        <taxon>Endopterygota</taxon>
        <taxon>Coleoptera</taxon>
        <taxon>Polyphaga</taxon>
        <taxon>Cucujiformia</taxon>
        <taxon>Coccinelloidea</taxon>
        <taxon>Coccinellidae</taxon>
        <taxon>Epilachninae</taxon>
        <taxon>Epilachnini</taxon>
        <taxon>Henosepilachna</taxon>
    </lineage>
</organism>
<name>A0AAW1UHH6_9CUCU</name>
<evidence type="ECO:0000313" key="2">
    <source>
        <dbReference type="Proteomes" id="UP001431783"/>
    </source>
</evidence>